<gene>
    <name evidence="1" type="ORF">EFK50_02300</name>
</gene>
<sequence>MGAEYYWGGVAQTGMAGSVRAKQWARIPLAMLAINAVVDPEAGTDAAGRIAIPYSALAFFVSPQGSEHPYGESPLIPVRTVAFGTIPVEATLQLVQRRDDQNVPVPIAIDAKDGIPATGTGSFADPAVLDAQVGLRVRSLKVDGVDLRLRSTCAPRTWARLQLTSKYWEGPGTNGTEQMEAFDTDHSFMGGPGGTLTGTLDIPAFANCRTAAGDDVSRILTATIAGPGNPVTARLGIAVCFTTGPDWMIRPPGPGDTTPEKANCLGDGRVQHPIPANPKIVTVPDPLPFPNHAP</sequence>
<keyword evidence="2" id="KW-1185">Reference proteome</keyword>
<accession>A0A3N0CN06</accession>
<dbReference type="EMBL" id="RJSE01000003">
    <property type="protein sequence ID" value="RNL64842.1"/>
    <property type="molecule type" value="Genomic_DNA"/>
</dbReference>
<name>A0A3N0CN06_9ACTN</name>
<protein>
    <submittedName>
        <fullName evidence="1">Uncharacterized protein</fullName>
    </submittedName>
</protein>
<organism evidence="1 2">
    <name type="scientific">Nocardioides marmoriginsengisoli</name>
    <dbReference type="NCBI Taxonomy" id="661483"/>
    <lineage>
        <taxon>Bacteria</taxon>
        <taxon>Bacillati</taxon>
        <taxon>Actinomycetota</taxon>
        <taxon>Actinomycetes</taxon>
        <taxon>Propionibacteriales</taxon>
        <taxon>Nocardioidaceae</taxon>
        <taxon>Nocardioides</taxon>
    </lineage>
</organism>
<evidence type="ECO:0000313" key="1">
    <source>
        <dbReference type="EMBL" id="RNL64842.1"/>
    </source>
</evidence>
<dbReference type="AlphaFoldDB" id="A0A3N0CN06"/>
<reference evidence="1 2" key="1">
    <citation type="submission" date="2018-11" db="EMBL/GenBank/DDBJ databases">
        <authorList>
            <person name="Li F."/>
        </authorList>
    </citation>
    <scope>NUCLEOTIDE SEQUENCE [LARGE SCALE GENOMIC DNA]</scope>
    <source>
        <strain evidence="1 2">Gsoil 097</strain>
    </source>
</reference>
<evidence type="ECO:0000313" key="2">
    <source>
        <dbReference type="Proteomes" id="UP000267128"/>
    </source>
</evidence>
<dbReference type="Proteomes" id="UP000267128">
    <property type="component" value="Unassembled WGS sequence"/>
</dbReference>
<proteinExistence type="predicted"/>
<comment type="caution">
    <text evidence="1">The sequence shown here is derived from an EMBL/GenBank/DDBJ whole genome shotgun (WGS) entry which is preliminary data.</text>
</comment>